<dbReference type="PANTHER" id="PTHR31987:SF1">
    <property type="entry name" value="GLUTAMINASE A"/>
    <property type="match status" value="1"/>
</dbReference>
<proteinExistence type="predicted"/>
<feature type="domain" description="Glutaminase A N-terminal" evidence="5">
    <location>
        <begin position="246"/>
        <end position="469"/>
    </location>
</feature>
<evidence type="ECO:0000256" key="1">
    <source>
        <dbReference type="SAM" id="Coils"/>
    </source>
</evidence>
<protein>
    <recommendedName>
        <fullName evidence="8">L-glutaminase</fullName>
    </recommendedName>
</protein>
<dbReference type="Gene3D" id="2.60.120.260">
    <property type="entry name" value="Galactose-binding domain-like"/>
    <property type="match status" value="1"/>
</dbReference>
<evidence type="ECO:0000259" key="5">
    <source>
        <dbReference type="Pfam" id="PF17168"/>
    </source>
</evidence>
<dbReference type="AlphaFoldDB" id="A0A1G9A531"/>
<dbReference type="Pfam" id="PF16335">
    <property type="entry name" value="GtaA_6_Hairpin"/>
    <property type="match status" value="1"/>
</dbReference>
<evidence type="ECO:0000256" key="2">
    <source>
        <dbReference type="SAM" id="SignalP"/>
    </source>
</evidence>
<keyword evidence="1" id="KW-0175">Coiled coil</keyword>
<dbReference type="InterPro" id="IPR033433">
    <property type="entry name" value="GtaA_N"/>
</dbReference>
<dbReference type="InterPro" id="IPR032514">
    <property type="entry name" value="GtaA_central"/>
</dbReference>
<dbReference type="STRING" id="1075417.SAMN05421823_102186"/>
<feature type="chain" id="PRO_5011552221" description="L-glutaminase" evidence="2">
    <location>
        <begin position="20"/>
        <end position="818"/>
    </location>
</feature>
<evidence type="ECO:0000313" key="6">
    <source>
        <dbReference type="EMBL" id="SDK22509.1"/>
    </source>
</evidence>
<reference evidence="6 7" key="1">
    <citation type="submission" date="2016-10" db="EMBL/GenBank/DDBJ databases">
        <authorList>
            <person name="de Groot N.N."/>
        </authorList>
    </citation>
    <scope>NUCLEOTIDE SEQUENCE [LARGE SCALE GENOMIC DNA]</scope>
    <source>
        <strain evidence="6 7">DSM 25186</strain>
    </source>
</reference>
<dbReference type="EMBL" id="FNFO01000002">
    <property type="protein sequence ID" value="SDK22509.1"/>
    <property type="molecule type" value="Genomic_DNA"/>
</dbReference>
<dbReference type="SUPFAM" id="SSF48208">
    <property type="entry name" value="Six-hairpin glycosidases"/>
    <property type="match status" value="1"/>
</dbReference>
<gene>
    <name evidence="6" type="ORF">SAMN05421823_102186</name>
</gene>
<dbReference type="Pfam" id="PF16334">
    <property type="entry name" value="DUF4964"/>
    <property type="match status" value="1"/>
</dbReference>
<dbReference type="InterPro" id="IPR008928">
    <property type="entry name" value="6-hairpin_glycosidase_sf"/>
</dbReference>
<dbReference type="PANTHER" id="PTHR31987">
    <property type="entry name" value="GLUTAMINASE A-RELATED"/>
    <property type="match status" value="1"/>
</dbReference>
<dbReference type="Pfam" id="PF17168">
    <property type="entry name" value="DUF5127"/>
    <property type="match status" value="1"/>
</dbReference>
<name>A0A1G9A531_9BACT</name>
<feature type="coiled-coil region" evidence="1">
    <location>
        <begin position="439"/>
        <end position="466"/>
    </location>
</feature>
<dbReference type="OrthoDB" id="175993at2"/>
<dbReference type="InterPro" id="IPR052743">
    <property type="entry name" value="Glutaminase_GtaA"/>
</dbReference>
<evidence type="ECO:0000259" key="3">
    <source>
        <dbReference type="Pfam" id="PF16334"/>
    </source>
</evidence>
<dbReference type="RefSeq" id="WP_089679639.1">
    <property type="nucleotide sequence ID" value="NZ_FNFO01000002.1"/>
</dbReference>
<feature type="domain" description="DUF4964" evidence="3">
    <location>
        <begin position="20"/>
        <end position="85"/>
    </location>
</feature>
<keyword evidence="7" id="KW-1185">Reference proteome</keyword>
<evidence type="ECO:0008006" key="8">
    <source>
        <dbReference type="Google" id="ProtNLM"/>
    </source>
</evidence>
<keyword evidence="2" id="KW-0732">Signal</keyword>
<dbReference type="GO" id="GO:0005975">
    <property type="term" value="P:carbohydrate metabolic process"/>
    <property type="evidence" value="ECO:0007669"/>
    <property type="project" value="InterPro"/>
</dbReference>
<dbReference type="SUPFAM" id="SSF49785">
    <property type="entry name" value="Galactose-binding domain-like"/>
    <property type="match status" value="1"/>
</dbReference>
<evidence type="ECO:0000313" key="7">
    <source>
        <dbReference type="Proteomes" id="UP000198510"/>
    </source>
</evidence>
<dbReference type="InterPro" id="IPR008979">
    <property type="entry name" value="Galactose-bd-like_sf"/>
</dbReference>
<organism evidence="6 7">
    <name type="scientific">Catalinimonas alkaloidigena</name>
    <dbReference type="NCBI Taxonomy" id="1075417"/>
    <lineage>
        <taxon>Bacteria</taxon>
        <taxon>Pseudomonadati</taxon>
        <taxon>Bacteroidota</taxon>
        <taxon>Cytophagia</taxon>
        <taxon>Cytophagales</taxon>
        <taxon>Catalimonadaceae</taxon>
        <taxon>Catalinimonas</taxon>
    </lineage>
</organism>
<dbReference type="InterPro" id="IPR032515">
    <property type="entry name" value="DUF4964"/>
</dbReference>
<sequence length="818" mass="91040">MKKIFFLLLCACATFSVGAQPLRPPAYPLITHDPYFSLWSFTDGINTSSTKHWTGQDQAMLGFLRVDGQTYQFLGTGPTQVEVVLPTAATEAYDVPYTYEQPSAGWEQPKFKTKGWQTGPAPFGDGAGSNTMKPRSQYDQEIWYRREFTLQDTDFENLQLYISHDDQVEVFLNGVKAFENPDFVLNYAQRPLTEAAKKTLKKGKNLLAVHCTNARGGAYIDAGLIDEHQLAQVTAATQQSVRVSATQTVYQLSAGKADVTVTFTSPLLLDQLEVAARPASYVTFDVQANDGAAHAVQLLFGFSGTLSTNQPYQEVAFQQENHNGLLVQSVGTTSQNVLETKGDDVRIDWGYAYLAAPQKKHVTATTHSLTDMMVFANGKAMPAPKTAAVPATESFVGVTMDLGQVRQKTTEHVLMAYDDLYSVHYFGKNLRPWWRRDGKATATSMIAAAENDYARLMKECTAFDRQLYQEAQAAGGKEYADLCALAYRQAVAAHKIVANTDGSLFFFSKENFSNGSIGTVDVTYPSAPLFIRYNPELMKGMLRFIFDYSETGRWTKPFAAHDVGTYPQATGQTYGEDMPVEETGNMLILTAAIAAKEKDAAFAEEHWETLTTWAGFLEKEGFDPANQLSTDDFAGHLARNANLSIKAIMGLASYGKLAGMLGKADVETKYTTLAKQMAQKWVQMAKDKDHYVLAFGSPGTWSQKYNLVWDKLMGLDIFPPEVHQTELAYYQTKQEPYGLPLDSRKTYTKSDWILWTATLADSPEEFKALVHPVWKFANETPDRIPLSDWHETTNARSVGFRARSVVGGYFIKLLEKRL</sequence>
<accession>A0A1G9A531</accession>
<dbReference type="Proteomes" id="UP000198510">
    <property type="component" value="Unassembled WGS sequence"/>
</dbReference>
<feature type="signal peptide" evidence="2">
    <location>
        <begin position="1"/>
        <end position="19"/>
    </location>
</feature>
<feature type="domain" description="Glutaminase A central" evidence="4">
    <location>
        <begin position="476"/>
        <end position="813"/>
    </location>
</feature>
<evidence type="ECO:0000259" key="4">
    <source>
        <dbReference type="Pfam" id="PF16335"/>
    </source>
</evidence>